<dbReference type="PANTHER" id="PTHR36919">
    <property type="entry name" value="BLR1215 PROTEIN"/>
    <property type="match status" value="1"/>
</dbReference>
<feature type="signal peptide" evidence="1">
    <location>
        <begin position="1"/>
        <end position="23"/>
    </location>
</feature>
<protein>
    <submittedName>
        <fullName evidence="3">DUF2147 domain-containing protein</fullName>
    </submittedName>
</protein>
<proteinExistence type="predicted"/>
<organism evidence="3 4">
    <name type="scientific">Devosia nanyangense</name>
    <dbReference type="NCBI Taxonomy" id="1228055"/>
    <lineage>
        <taxon>Bacteria</taxon>
        <taxon>Pseudomonadati</taxon>
        <taxon>Pseudomonadota</taxon>
        <taxon>Alphaproteobacteria</taxon>
        <taxon>Hyphomicrobiales</taxon>
        <taxon>Devosiaceae</taxon>
        <taxon>Devosia</taxon>
    </lineage>
</organism>
<dbReference type="InterPro" id="IPR019223">
    <property type="entry name" value="DUF2147"/>
</dbReference>
<evidence type="ECO:0000313" key="4">
    <source>
        <dbReference type="Proteomes" id="UP000782610"/>
    </source>
</evidence>
<sequence>MTRTLKWLAALTFAALSIGPALAAGTTPVGSWEVTTGEARYRVTACGAGGALCAKLVWLRSDAKTEDNLAVLNTYIVKGARPLAAGKWSGNVVFSGHSYDGTMTLVSKNFMTLKGCSGILCQTFELTRI</sequence>
<keyword evidence="1" id="KW-0732">Signal</keyword>
<reference evidence="3" key="1">
    <citation type="submission" date="2020-07" db="EMBL/GenBank/DDBJ databases">
        <title>Huge and variable diversity of episymbiotic CPR bacteria and DPANN archaea in groundwater ecosystems.</title>
        <authorList>
            <person name="He C.Y."/>
            <person name="Keren R."/>
            <person name="Whittaker M."/>
            <person name="Farag I.F."/>
            <person name="Doudna J."/>
            <person name="Cate J.H.D."/>
            <person name="Banfield J.F."/>
        </authorList>
    </citation>
    <scope>NUCLEOTIDE SEQUENCE</scope>
    <source>
        <strain evidence="3">NC_groundwater_1586_Pr3_B-0.1um_66_15</strain>
    </source>
</reference>
<evidence type="ECO:0000256" key="1">
    <source>
        <dbReference type="SAM" id="SignalP"/>
    </source>
</evidence>
<gene>
    <name evidence="3" type="ORF">HY834_05110</name>
</gene>
<dbReference type="Pfam" id="PF09917">
    <property type="entry name" value="DUF2147"/>
    <property type="match status" value="1"/>
</dbReference>
<comment type="caution">
    <text evidence="3">The sequence shown here is derived from an EMBL/GenBank/DDBJ whole genome shotgun (WGS) entry which is preliminary data.</text>
</comment>
<feature type="domain" description="DUF2147" evidence="2">
    <location>
        <begin position="30"/>
        <end position="128"/>
    </location>
</feature>
<feature type="chain" id="PRO_5037404312" evidence="1">
    <location>
        <begin position="24"/>
        <end position="129"/>
    </location>
</feature>
<dbReference type="Proteomes" id="UP000782610">
    <property type="component" value="Unassembled WGS sequence"/>
</dbReference>
<dbReference type="EMBL" id="JACRAF010000016">
    <property type="protein sequence ID" value="MBI4921106.1"/>
    <property type="molecule type" value="Genomic_DNA"/>
</dbReference>
<accession>A0A933L094</accession>
<dbReference type="PANTHER" id="PTHR36919:SF2">
    <property type="entry name" value="BLL6627 PROTEIN"/>
    <property type="match status" value="1"/>
</dbReference>
<dbReference type="AlphaFoldDB" id="A0A933L094"/>
<name>A0A933L094_9HYPH</name>
<evidence type="ECO:0000313" key="3">
    <source>
        <dbReference type="EMBL" id="MBI4921106.1"/>
    </source>
</evidence>
<evidence type="ECO:0000259" key="2">
    <source>
        <dbReference type="Pfam" id="PF09917"/>
    </source>
</evidence>